<evidence type="ECO:0000313" key="7">
    <source>
        <dbReference type="EMBL" id="KAJ7371499.1"/>
    </source>
</evidence>
<dbReference type="InterPro" id="IPR004843">
    <property type="entry name" value="Calcineurin-like_PHP"/>
</dbReference>
<reference evidence="7" key="1">
    <citation type="submission" date="2023-01" db="EMBL/GenBank/DDBJ databases">
        <title>Genome assembly of the deep-sea coral Lophelia pertusa.</title>
        <authorList>
            <person name="Herrera S."/>
            <person name="Cordes E."/>
        </authorList>
    </citation>
    <scope>NUCLEOTIDE SEQUENCE</scope>
    <source>
        <strain evidence="7">USNM1676648</strain>
        <tissue evidence="7">Polyp</tissue>
    </source>
</reference>
<dbReference type="Gene3D" id="3.60.21.10">
    <property type="match status" value="1"/>
</dbReference>
<comment type="caution">
    <text evidence="7">The sequence shown here is derived from an EMBL/GenBank/DDBJ whole genome shotgun (WGS) entry which is preliminary data.</text>
</comment>
<feature type="domain" description="Purple acid phosphatase N-terminal" evidence="6">
    <location>
        <begin position="9"/>
        <end position="102"/>
    </location>
</feature>
<dbReference type="InterPro" id="IPR008963">
    <property type="entry name" value="Purple_acid_Pase-like_N"/>
</dbReference>
<comment type="similarity">
    <text evidence="3">Belongs to the metallophosphoesterase superfamily. Purple acid phosphatase family.</text>
</comment>
<dbReference type="CDD" id="cd00839">
    <property type="entry name" value="MPP_PAPs"/>
    <property type="match status" value="1"/>
</dbReference>
<accession>A0A9W9Z1F5</accession>
<dbReference type="GO" id="GO:0003993">
    <property type="term" value="F:acid phosphatase activity"/>
    <property type="evidence" value="ECO:0007669"/>
    <property type="project" value="UniProtKB-EC"/>
</dbReference>
<dbReference type="Pfam" id="PF00149">
    <property type="entry name" value="Metallophos"/>
    <property type="match status" value="1"/>
</dbReference>
<dbReference type="Proteomes" id="UP001163046">
    <property type="component" value="Unassembled WGS sequence"/>
</dbReference>
<sequence>MDEADDNKPEQIHIAFTGISSERIVNYVTPSPTLQPETVVVYGTTPDKLNSKATGESFVFGTGGHNFTIHNVKLTGLKPDTRYYYQVGVPDNGTSEVMSFFTKDGDLVFAVYGDMGFTNAVSLNRLIQEVNNGGYDAVIHVGDMAYDMYEKDGTTGDDFVRSIQPIATKVPYMVLPGNHEKKDNFTHYLHRFSNMELGVGQTSGSGTSLWWSLDIGLIHFVGFDSEVYYYYPDKGQIQRQLNWLEVDLIKANQNRDKTPWIVSLAHKAWFMEKTNFSVFGPLLHKYGVDLHLCGHAHNYQRLYPTYNGSVDKPTDNHVYVNPKFKTVIVAGSAGSHEKLSNWTRAPDRLSAKYIYDYGYGHLQAINRTHLYWTWENTHENVRPVMQDYLWIVQEHHGMRDLYEEQNQVPKELDDLKKDIQI</sequence>
<feature type="domain" description="Purple acid phosphatase C-terminal" evidence="5">
    <location>
        <begin position="328"/>
        <end position="379"/>
    </location>
</feature>
<evidence type="ECO:0000256" key="3">
    <source>
        <dbReference type="RuleBase" id="RU361203"/>
    </source>
</evidence>
<evidence type="ECO:0000256" key="1">
    <source>
        <dbReference type="ARBA" id="ARBA00022729"/>
    </source>
</evidence>
<dbReference type="EC" id="3.1.3.2" evidence="3"/>
<evidence type="ECO:0000259" key="6">
    <source>
        <dbReference type="Pfam" id="PF16656"/>
    </source>
</evidence>
<dbReference type="InterPro" id="IPR015914">
    <property type="entry name" value="PAPs_N"/>
</dbReference>
<dbReference type="Pfam" id="PF16656">
    <property type="entry name" value="Pur_ac_phosph_N"/>
    <property type="match status" value="1"/>
</dbReference>
<proteinExistence type="inferred from homology"/>
<dbReference type="AlphaFoldDB" id="A0A9W9Z1F5"/>
<feature type="domain" description="Calcineurin-like phosphoesterase" evidence="4">
    <location>
        <begin position="109"/>
        <end position="299"/>
    </location>
</feature>
<evidence type="ECO:0000259" key="4">
    <source>
        <dbReference type="Pfam" id="PF00149"/>
    </source>
</evidence>
<dbReference type="PANTHER" id="PTHR45867">
    <property type="entry name" value="PURPLE ACID PHOSPHATASE"/>
    <property type="match status" value="1"/>
</dbReference>
<keyword evidence="3" id="KW-0378">Hydrolase</keyword>
<dbReference type="EMBL" id="MU826845">
    <property type="protein sequence ID" value="KAJ7371499.1"/>
    <property type="molecule type" value="Genomic_DNA"/>
</dbReference>
<dbReference type="GO" id="GO:0046872">
    <property type="term" value="F:metal ion binding"/>
    <property type="evidence" value="ECO:0007669"/>
    <property type="project" value="InterPro"/>
</dbReference>
<gene>
    <name evidence="7" type="ORF">OS493_024838</name>
</gene>
<dbReference type="InterPro" id="IPR041792">
    <property type="entry name" value="MPP_PAP"/>
</dbReference>
<dbReference type="Pfam" id="PF14008">
    <property type="entry name" value="Metallophos_C"/>
    <property type="match status" value="1"/>
</dbReference>
<evidence type="ECO:0000259" key="5">
    <source>
        <dbReference type="Pfam" id="PF14008"/>
    </source>
</evidence>
<evidence type="ECO:0000313" key="8">
    <source>
        <dbReference type="Proteomes" id="UP001163046"/>
    </source>
</evidence>
<comment type="catalytic activity">
    <reaction evidence="3">
        <text>a phosphate monoester + H2O = an alcohol + phosphate</text>
        <dbReference type="Rhea" id="RHEA:15017"/>
        <dbReference type="ChEBI" id="CHEBI:15377"/>
        <dbReference type="ChEBI" id="CHEBI:30879"/>
        <dbReference type="ChEBI" id="CHEBI:43474"/>
        <dbReference type="ChEBI" id="CHEBI:67140"/>
        <dbReference type="EC" id="3.1.3.2"/>
    </reaction>
</comment>
<dbReference type="SUPFAM" id="SSF49363">
    <property type="entry name" value="Purple acid phosphatase, N-terminal domain"/>
    <property type="match status" value="1"/>
</dbReference>
<dbReference type="Gene3D" id="2.60.40.380">
    <property type="entry name" value="Purple acid phosphatase-like, N-terminal"/>
    <property type="match status" value="1"/>
</dbReference>
<evidence type="ECO:0000256" key="2">
    <source>
        <dbReference type="ARBA" id="ARBA00023180"/>
    </source>
</evidence>
<dbReference type="InterPro" id="IPR025733">
    <property type="entry name" value="PAPs_C"/>
</dbReference>
<dbReference type="InterPro" id="IPR029052">
    <property type="entry name" value="Metallo-depent_PP-like"/>
</dbReference>
<keyword evidence="1" id="KW-0732">Signal</keyword>
<keyword evidence="8" id="KW-1185">Reference proteome</keyword>
<name>A0A9W9Z1F5_9CNID</name>
<keyword evidence="2" id="KW-0325">Glycoprotein</keyword>
<protein>
    <recommendedName>
        <fullName evidence="3">Purple acid phosphatase</fullName>
        <ecNumber evidence="3">3.1.3.2</ecNumber>
    </recommendedName>
</protein>
<dbReference type="PANTHER" id="PTHR45867:SF3">
    <property type="entry name" value="ACID PHOSPHATASE TYPE 7"/>
    <property type="match status" value="1"/>
</dbReference>
<dbReference type="OrthoDB" id="45007at2759"/>
<organism evidence="7 8">
    <name type="scientific">Desmophyllum pertusum</name>
    <dbReference type="NCBI Taxonomy" id="174260"/>
    <lineage>
        <taxon>Eukaryota</taxon>
        <taxon>Metazoa</taxon>
        <taxon>Cnidaria</taxon>
        <taxon>Anthozoa</taxon>
        <taxon>Hexacorallia</taxon>
        <taxon>Scleractinia</taxon>
        <taxon>Caryophylliina</taxon>
        <taxon>Caryophylliidae</taxon>
        <taxon>Desmophyllum</taxon>
    </lineage>
</organism>
<dbReference type="SUPFAM" id="SSF56300">
    <property type="entry name" value="Metallo-dependent phosphatases"/>
    <property type="match status" value="1"/>
</dbReference>